<protein>
    <submittedName>
        <fullName evidence="1">Uncharacterized protein</fullName>
    </submittedName>
</protein>
<dbReference type="AlphaFoldDB" id="A0A2P2PXW8"/>
<accession>A0A2P2PXW8</accession>
<sequence>MSTYLGIPDGGGARKLQVKTHCSPANMDPVMLEVCNRGMTVTLIDLRLLHVVNITQPMILIAGKELIVSISMLW</sequence>
<reference evidence="1" key="1">
    <citation type="submission" date="2018-02" db="EMBL/GenBank/DDBJ databases">
        <title>Rhizophora mucronata_Transcriptome.</title>
        <authorList>
            <person name="Meera S.P."/>
            <person name="Sreeshan A."/>
            <person name="Augustine A."/>
        </authorList>
    </citation>
    <scope>NUCLEOTIDE SEQUENCE</scope>
    <source>
        <tissue evidence="1">Leaf</tissue>
    </source>
</reference>
<proteinExistence type="predicted"/>
<dbReference type="EMBL" id="GGEC01079102">
    <property type="protein sequence ID" value="MBX59586.1"/>
    <property type="molecule type" value="Transcribed_RNA"/>
</dbReference>
<organism evidence="1">
    <name type="scientific">Rhizophora mucronata</name>
    <name type="common">Asiatic mangrove</name>
    <dbReference type="NCBI Taxonomy" id="61149"/>
    <lineage>
        <taxon>Eukaryota</taxon>
        <taxon>Viridiplantae</taxon>
        <taxon>Streptophyta</taxon>
        <taxon>Embryophyta</taxon>
        <taxon>Tracheophyta</taxon>
        <taxon>Spermatophyta</taxon>
        <taxon>Magnoliopsida</taxon>
        <taxon>eudicotyledons</taxon>
        <taxon>Gunneridae</taxon>
        <taxon>Pentapetalae</taxon>
        <taxon>rosids</taxon>
        <taxon>fabids</taxon>
        <taxon>Malpighiales</taxon>
        <taxon>Rhizophoraceae</taxon>
        <taxon>Rhizophora</taxon>
    </lineage>
</organism>
<name>A0A2P2PXW8_RHIMU</name>
<evidence type="ECO:0000313" key="1">
    <source>
        <dbReference type="EMBL" id="MBX59586.1"/>
    </source>
</evidence>